<dbReference type="EMBL" id="JANBTX010000099">
    <property type="protein sequence ID" value="KAJ2686647.1"/>
    <property type="molecule type" value="Genomic_DNA"/>
</dbReference>
<protein>
    <submittedName>
        <fullName evidence="1">Uncharacterized protein</fullName>
    </submittedName>
</protein>
<name>A0A9W8L4B5_9FUNG</name>
<accession>A0A9W8L4B5</accession>
<dbReference type="AlphaFoldDB" id="A0A9W8L4B5"/>
<dbReference type="OrthoDB" id="10531967at2759"/>
<organism evidence="1 2">
    <name type="scientific">Coemansia spiralis</name>
    <dbReference type="NCBI Taxonomy" id="417178"/>
    <lineage>
        <taxon>Eukaryota</taxon>
        <taxon>Fungi</taxon>
        <taxon>Fungi incertae sedis</taxon>
        <taxon>Zoopagomycota</taxon>
        <taxon>Kickxellomycotina</taxon>
        <taxon>Kickxellomycetes</taxon>
        <taxon>Kickxellales</taxon>
        <taxon>Kickxellaceae</taxon>
        <taxon>Coemansia</taxon>
    </lineage>
</organism>
<gene>
    <name evidence="1" type="ORF">IWW39_003496</name>
</gene>
<dbReference type="Proteomes" id="UP001151516">
    <property type="component" value="Unassembled WGS sequence"/>
</dbReference>
<comment type="caution">
    <text evidence="1">The sequence shown here is derived from an EMBL/GenBank/DDBJ whole genome shotgun (WGS) entry which is preliminary data.</text>
</comment>
<proteinExistence type="predicted"/>
<reference evidence="1" key="1">
    <citation type="submission" date="2022-07" db="EMBL/GenBank/DDBJ databases">
        <title>Phylogenomic reconstructions and comparative analyses of Kickxellomycotina fungi.</title>
        <authorList>
            <person name="Reynolds N.K."/>
            <person name="Stajich J.E."/>
            <person name="Barry K."/>
            <person name="Grigoriev I.V."/>
            <person name="Crous P."/>
            <person name="Smith M.E."/>
        </authorList>
    </citation>
    <scope>NUCLEOTIDE SEQUENCE</scope>
    <source>
        <strain evidence="1">CBS 109367</strain>
    </source>
</reference>
<evidence type="ECO:0000313" key="2">
    <source>
        <dbReference type="Proteomes" id="UP001151516"/>
    </source>
</evidence>
<sequence length="165" mass="18092">MPVHEVALANNAKYTKSVCMDVSYKYILNGTATGILSSVQCRNSKFAKVVSITVELSVGDLANLPDEATCTSNVISFIQALNRLFPNATECILGNTFASDKFDQVSSRYHELIVSELLTRNAMITCAISNESFPLDVLPVISTLTYLKTTCDVGIAHLIDIDWYD</sequence>
<keyword evidence="2" id="KW-1185">Reference proteome</keyword>
<evidence type="ECO:0000313" key="1">
    <source>
        <dbReference type="EMBL" id="KAJ2686647.1"/>
    </source>
</evidence>